<feature type="compositionally biased region" description="Basic and acidic residues" evidence="5">
    <location>
        <begin position="358"/>
        <end position="367"/>
    </location>
</feature>
<reference evidence="6 7" key="2">
    <citation type="submission" date="2016-08" db="EMBL/GenBank/DDBJ databases">
        <title>Pervasive Adenine N6-methylation of Active Genes in Fungi.</title>
        <authorList>
            <consortium name="DOE Joint Genome Institute"/>
            <person name="Mondo S.J."/>
            <person name="Dannebaum R.O."/>
            <person name="Kuo R.C."/>
            <person name="Labutti K."/>
            <person name="Haridas S."/>
            <person name="Kuo A."/>
            <person name="Salamov A."/>
            <person name="Ahrendt S.R."/>
            <person name="Lipzen A."/>
            <person name="Sullivan W."/>
            <person name="Andreopoulos W.B."/>
            <person name="Clum A."/>
            <person name="Lindquist E."/>
            <person name="Daum C."/>
            <person name="Ramamoorthy G.K."/>
            <person name="Gryganskyi A."/>
            <person name="Culley D."/>
            <person name="Magnuson J.K."/>
            <person name="James T.Y."/>
            <person name="O'Malley M.A."/>
            <person name="Stajich J.E."/>
            <person name="Spatafora J.W."/>
            <person name="Visel A."/>
            <person name="Grigoriev I.V."/>
        </authorList>
    </citation>
    <scope>NUCLEOTIDE SEQUENCE [LARGE SCALE GENOMIC DNA]</scope>
    <source>
        <strain evidence="6 7">S4</strain>
    </source>
</reference>
<accession>A0A1Y1WXE7</accession>
<keyword evidence="2" id="KW-0143">Chaperone</keyword>
<dbReference type="Pfam" id="PF12796">
    <property type="entry name" value="Ank_2"/>
    <property type="match status" value="1"/>
</dbReference>
<feature type="compositionally biased region" description="Basic and acidic residues" evidence="5">
    <location>
        <begin position="322"/>
        <end position="334"/>
    </location>
</feature>
<organism evidence="6 7">
    <name type="scientific">Anaeromyces robustus</name>
    <dbReference type="NCBI Taxonomy" id="1754192"/>
    <lineage>
        <taxon>Eukaryota</taxon>
        <taxon>Fungi</taxon>
        <taxon>Fungi incertae sedis</taxon>
        <taxon>Chytridiomycota</taxon>
        <taxon>Chytridiomycota incertae sedis</taxon>
        <taxon>Neocallimastigomycetes</taxon>
        <taxon>Neocallimastigales</taxon>
        <taxon>Neocallimastigaceae</taxon>
        <taxon>Anaeromyces</taxon>
    </lineage>
</organism>
<sequence length="624" mass="73257">MTKLESFPIHRLIFQNDPITLKKLLQNKKFQEYINQRDNHGNTPIHLALMLNRHNCLMVLLKYNCNVFTHNYYGWSPLNEASMLGNVDAIEIIILKKWKKIHDILIEPKGLVYEWNKTTPYLYLKLKMNLKSSIPLLKKLNNKCYFTVYKNKKDFLFKTTIGGIDNSGIPKIIDGSISILIKYEEFTNSYTFYGIDNLKKRYQEFYPNVPDFYLINTIQEKLGINNIINFHIDLSHFKVKLKKGKILKKKYKKITLENGTSYKAIIYKARNIDVIATSRKDEAFINENESIIKNTFKKNIISRAKSKRLNKSNTITDDNNDNDSKSYKSTKTSEDDSDSNSDNDSDFNSDNEESFSNKYKENKEERTLNKEEEKFVNYLNTRFNPKGGKDKISEDEVIMYTINKDGESKTFKYESSMESTLDWEQAYHEKYSKNVDLMYDVLGYGIKNVKKVKHLSPQEIEKLNLQKITEEEYFNSTSTNPLHIGRIMEVSEERKHFNQKIKFWMIKENSNFPISAKDIKPVLEYFIAFLLDLYEMNESDKNFYESSPINKLDKGTHEFIINSLIDLAISKNSYPVKISIPIYPSVNLSLSTVDCSTDPKFIPDKLFEIPDNYKNDRVYFERRS</sequence>
<evidence type="ECO:0000313" key="7">
    <source>
        <dbReference type="Proteomes" id="UP000193944"/>
    </source>
</evidence>
<protein>
    <submittedName>
        <fullName evidence="6">Uncharacterized protein</fullName>
    </submittedName>
</protein>
<evidence type="ECO:0000256" key="5">
    <source>
        <dbReference type="SAM" id="MobiDB-lite"/>
    </source>
</evidence>
<evidence type="ECO:0000256" key="4">
    <source>
        <dbReference type="PROSITE-ProRule" id="PRU00023"/>
    </source>
</evidence>
<feature type="region of interest" description="Disordered" evidence="5">
    <location>
        <begin position="311"/>
        <end position="367"/>
    </location>
</feature>
<dbReference type="PANTHER" id="PTHR12447">
    <property type="entry name" value="ANKYRIN REPEAT DOMAIN-CONTAINING PROTEIN 13"/>
    <property type="match status" value="1"/>
</dbReference>
<dbReference type="AlphaFoldDB" id="A0A1Y1WXE7"/>
<dbReference type="InterPro" id="IPR021832">
    <property type="entry name" value="ANKRD13"/>
</dbReference>
<dbReference type="SMART" id="SM00248">
    <property type="entry name" value="ANK"/>
    <property type="match status" value="2"/>
</dbReference>
<dbReference type="PANTHER" id="PTHR12447:SF25">
    <property type="entry name" value="ANKYRIN REPEAT DOMAIN-CONTAINING PROTEIN 13C"/>
    <property type="match status" value="1"/>
</dbReference>
<dbReference type="InterPro" id="IPR002110">
    <property type="entry name" value="Ankyrin_rpt"/>
</dbReference>
<comment type="subcellular location">
    <subcellularLocation>
        <location evidence="1">Endoplasmic reticulum membrane</location>
    </subcellularLocation>
</comment>
<evidence type="ECO:0000256" key="1">
    <source>
        <dbReference type="ARBA" id="ARBA00004586"/>
    </source>
</evidence>
<feature type="repeat" description="ANK" evidence="4">
    <location>
        <begin position="40"/>
        <end position="72"/>
    </location>
</feature>
<dbReference type="Gene3D" id="1.25.40.20">
    <property type="entry name" value="Ankyrin repeat-containing domain"/>
    <property type="match status" value="1"/>
</dbReference>
<dbReference type="InterPro" id="IPR036770">
    <property type="entry name" value="Ankyrin_rpt-contain_sf"/>
</dbReference>
<feature type="compositionally biased region" description="Acidic residues" evidence="5">
    <location>
        <begin position="335"/>
        <end position="353"/>
    </location>
</feature>
<gene>
    <name evidence="6" type="ORF">BCR32DRAFT_282494</name>
</gene>
<dbReference type="GO" id="GO:0005789">
    <property type="term" value="C:endoplasmic reticulum membrane"/>
    <property type="evidence" value="ECO:0007669"/>
    <property type="project" value="UniProtKB-SubCell"/>
</dbReference>
<evidence type="ECO:0000256" key="3">
    <source>
        <dbReference type="ARBA" id="ARBA00037107"/>
    </source>
</evidence>
<dbReference type="Proteomes" id="UP000193944">
    <property type="component" value="Unassembled WGS sequence"/>
</dbReference>
<dbReference type="SUPFAM" id="SSF48403">
    <property type="entry name" value="Ankyrin repeat"/>
    <property type="match status" value="1"/>
</dbReference>
<evidence type="ECO:0000256" key="2">
    <source>
        <dbReference type="ARBA" id="ARBA00023186"/>
    </source>
</evidence>
<dbReference type="PROSITE" id="PS50088">
    <property type="entry name" value="ANK_REPEAT"/>
    <property type="match status" value="1"/>
</dbReference>
<reference evidence="6 7" key="1">
    <citation type="submission" date="2016-08" db="EMBL/GenBank/DDBJ databases">
        <title>A Parts List for Fungal Cellulosomes Revealed by Comparative Genomics.</title>
        <authorList>
            <consortium name="DOE Joint Genome Institute"/>
            <person name="Haitjema C.H."/>
            <person name="Gilmore S.P."/>
            <person name="Henske J.K."/>
            <person name="Solomon K.V."/>
            <person name="De Groot R."/>
            <person name="Kuo A."/>
            <person name="Mondo S.J."/>
            <person name="Salamov A.A."/>
            <person name="Labutti K."/>
            <person name="Zhao Z."/>
            <person name="Chiniquy J."/>
            <person name="Barry K."/>
            <person name="Brewer H.M."/>
            <person name="Purvine S.O."/>
            <person name="Wright A.T."/>
            <person name="Boxma B."/>
            <person name="Van Alen T."/>
            <person name="Hackstein J.H."/>
            <person name="Baker S.E."/>
            <person name="Grigoriev I.V."/>
            <person name="O'Malley M.A."/>
        </authorList>
    </citation>
    <scope>NUCLEOTIDE SEQUENCE [LARGE SCALE GENOMIC DNA]</scope>
    <source>
        <strain evidence="6 7">S4</strain>
    </source>
</reference>
<evidence type="ECO:0000313" key="6">
    <source>
        <dbReference type="EMBL" id="ORX78220.1"/>
    </source>
</evidence>
<keyword evidence="7" id="KW-1185">Reference proteome</keyword>
<comment type="function">
    <text evidence="3">Acts as a molecular chaperone for G protein-coupled receptors, regulating their biogenesis and exit from the ER.</text>
</comment>
<dbReference type="EMBL" id="MCFG01000218">
    <property type="protein sequence ID" value="ORX78220.1"/>
    <property type="molecule type" value="Genomic_DNA"/>
</dbReference>
<keyword evidence="4" id="KW-0040">ANK repeat</keyword>
<proteinExistence type="predicted"/>
<dbReference type="OrthoDB" id="1585644at2759"/>
<name>A0A1Y1WXE7_9FUNG</name>
<comment type="caution">
    <text evidence="6">The sequence shown here is derived from an EMBL/GenBank/DDBJ whole genome shotgun (WGS) entry which is preliminary data.</text>
</comment>